<protein>
    <submittedName>
        <fullName evidence="1">Uncharacterized protein</fullName>
    </submittedName>
</protein>
<organism evidence="1 2">
    <name type="scientific">Paxillus rubicundulus Ve08.2h10</name>
    <dbReference type="NCBI Taxonomy" id="930991"/>
    <lineage>
        <taxon>Eukaryota</taxon>
        <taxon>Fungi</taxon>
        <taxon>Dikarya</taxon>
        <taxon>Basidiomycota</taxon>
        <taxon>Agaricomycotina</taxon>
        <taxon>Agaricomycetes</taxon>
        <taxon>Agaricomycetidae</taxon>
        <taxon>Boletales</taxon>
        <taxon>Paxilineae</taxon>
        <taxon>Paxillaceae</taxon>
        <taxon>Paxillus</taxon>
    </lineage>
</organism>
<reference evidence="2" key="2">
    <citation type="submission" date="2015-01" db="EMBL/GenBank/DDBJ databases">
        <title>Evolutionary Origins and Diversification of the Mycorrhizal Mutualists.</title>
        <authorList>
            <consortium name="DOE Joint Genome Institute"/>
            <consortium name="Mycorrhizal Genomics Consortium"/>
            <person name="Kohler A."/>
            <person name="Kuo A."/>
            <person name="Nagy L.G."/>
            <person name="Floudas D."/>
            <person name="Copeland A."/>
            <person name="Barry K.W."/>
            <person name="Cichocki N."/>
            <person name="Veneault-Fourrey C."/>
            <person name="LaButti K."/>
            <person name="Lindquist E.A."/>
            <person name="Lipzen A."/>
            <person name="Lundell T."/>
            <person name="Morin E."/>
            <person name="Murat C."/>
            <person name="Riley R."/>
            <person name="Ohm R."/>
            <person name="Sun H."/>
            <person name="Tunlid A."/>
            <person name="Henrissat B."/>
            <person name="Grigoriev I.V."/>
            <person name="Hibbett D.S."/>
            <person name="Martin F."/>
        </authorList>
    </citation>
    <scope>NUCLEOTIDE SEQUENCE [LARGE SCALE GENOMIC DNA]</scope>
    <source>
        <strain evidence="2">Ve08.2h10</strain>
    </source>
</reference>
<accession>A0A0D0DFL2</accession>
<dbReference type="Proteomes" id="UP000054538">
    <property type="component" value="Unassembled WGS sequence"/>
</dbReference>
<dbReference type="AlphaFoldDB" id="A0A0D0DFL2"/>
<dbReference type="EMBL" id="KN824983">
    <property type="protein sequence ID" value="KIK96497.1"/>
    <property type="molecule type" value="Genomic_DNA"/>
</dbReference>
<evidence type="ECO:0000313" key="1">
    <source>
        <dbReference type="EMBL" id="KIK96497.1"/>
    </source>
</evidence>
<dbReference type="InParanoid" id="A0A0D0DFL2"/>
<evidence type="ECO:0000313" key="2">
    <source>
        <dbReference type="Proteomes" id="UP000054538"/>
    </source>
</evidence>
<proteinExistence type="predicted"/>
<reference evidence="1 2" key="1">
    <citation type="submission" date="2014-04" db="EMBL/GenBank/DDBJ databases">
        <authorList>
            <consortium name="DOE Joint Genome Institute"/>
            <person name="Kuo A."/>
            <person name="Kohler A."/>
            <person name="Jargeat P."/>
            <person name="Nagy L.G."/>
            <person name="Floudas D."/>
            <person name="Copeland A."/>
            <person name="Barry K.W."/>
            <person name="Cichocki N."/>
            <person name="Veneault-Fourrey C."/>
            <person name="LaButti K."/>
            <person name="Lindquist E.A."/>
            <person name="Lipzen A."/>
            <person name="Lundell T."/>
            <person name="Morin E."/>
            <person name="Murat C."/>
            <person name="Sun H."/>
            <person name="Tunlid A."/>
            <person name="Henrissat B."/>
            <person name="Grigoriev I.V."/>
            <person name="Hibbett D.S."/>
            <person name="Martin F."/>
            <person name="Nordberg H.P."/>
            <person name="Cantor M.N."/>
            <person name="Hua S.X."/>
        </authorList>
    </citation>
    <scope>NUCLEOTIDE SEQUENCE [LARGE SCALE GENOMIC DNA]</scope>
    <source>
        <strain evidence="1 2">Ve08.2h10</strain>
    </source>
</reference>
<name>A0A0D0DFL2_9AGAM</name>
<gene>
    <name evidence="1" type="ORF">PAXRUDRAFT_305231</name>
</gene>
<sequence>MLMAGVGGSSGFHSGSSCCHLLTNPHKPSEVKALLVNGEVLHQCSLHSQVNVALCCYLHGLFYDSPHWIHRASVLRQARRLFSSTLLGAWMAAGFQPRLAASVAEFVPCACRVASRS</sequence>
<dbReference type="HOGENOM" id="CLU_2085525_0_0_1"/>
<keyword evidence="2" id="KW-1185">Reference proteome</keyword>